<comment type="caution">
    <text evidence="3">The sequence shown here is derived from an EMBL/GenBank/DDBJ whole genome shotgun (WGS) entry which is preliminary data.</text>
</comment>
<dbReference type="Proteomes" id="UP001153069">
    <property type="component" value="Unassembled WGS sequence"/>
</dbReference>
<feature type="domain" description="GH16" evidence="2">
    <location>
        <begin position="100"/>
        <end position="373"/>
    </location>
</feature>
<sequence>MPPRSEDMKDFHHHHHESTPLTNPDHHMSFSDNDEGEKSSSSKRPYQQWVLLAVALLFGGLYAKEFHAKSGGGPARIQKSKKEALKDEQPQQDDDSIAPADNNNKRYSGPYKLSECHEGEEFFDYYDFFDGEDSEGSAGYNVYVGDKRAFQSGIANVTEELYYEETTGQQDQVPFVYMSSAPTKKGPRESVRLEGRTLFNRGLFILDVHHMPAGCGVWPAFWLTNEEHWPDYGEVDIVEGINNQTKAKTALHTSSKCSMYAHVAEYNRTGVWDRATGIPDTYTGDMDFATSVPADNCWNLAAHQWSNQGCVTVTSEDGTIGVPLNEAGGGVYVLEWDPEHRYIRSWVFPRNKDLPSNLEGAIETAHVKDSSQQIVPDPQEWGLPYAYFAIGPTTGCSADHFRDMRIVFNTAFCGTVAGNRFGRDCPAEAQKFQQGEEYNPVQSCNAFIESDPADVMAEAYWKVRGVYVYERELEKKR</sequence>
<name>A0A9N8HAX2_9STRA</name>
<evidence type="ECO:0000313" key="3">
    <source>
        <dbReference type="EMBL" id="CAB9503338.1"/>
    </source>
</evidence>
<dbReference type="EMBL" id="CAICTM010000162">
    <property type="protein sequence ID" value="CAB9503338.1"/>
    <property type="molecule type" value="Genomic_DNA"/>
</dbReference>
<dbReference type="GO" id="GO:0004553">
    <property type="term" value="F:hydrolase activity, hydrolyzing O-glycosyl compounds"/>
    <property type="evidence" value="ECO:0007669"/>
    <property type="project" value="InterPro"/>
</dbReference>
<dbReference type="SUPFAM" id="SSF49899">
    <property type="entry name" value="Concanavalin A-like lectins/glucanases"/>
    <property type="match status" value="1"/>
</dbReference>
<dbReference type="OrthoDB" id="192832at2759"/>
<dbReference type="InterPro" id="IPR050546">
    <property type="entry name" value="Glycosyl_Hydrlase_16"/>
</dbReference>
<gene>
    <name evidence="3" type="ORF">SEMRO_163_G073020.1</name>
</gene>
<evidence type="ECO:0000256" key="1">
    <source>
        <dbReference type="SAM" id="MobiDB-lite"/>
    </source>
</evidence>
<dbReference type="Pfam" id="PF26113">
    <property type="entry name" value="GH16_XgeA"/>
    <property type="match status" value="1"/>
</dbReference>
<dbReference type="InterPro" id="IPR013320">
    <property type="entry name" value="ConA-like_dom_sf"/>
</dbReference>
<accession>A0A9N8HAX2</accession>
<dbReference type="PANTHER" id="PTHR10963:SF24">
    <property type="entry name" value="GLYCOSIDASE C21B10.07-RELATED"/>
    <property type="match status" value="1"/>
</dbReference>
<proteinExistence type="predicted"/>
<feature type="compositionally biased region" description="Basic and acidic residues" evidence="1">
    <location>
        <begin position="1"/>
        <end position="10"/>
    </location>
</feature>
<organism evidence="3 4">
    <name type="scientific">Seminavis robusta</name>
    <dbReference type="NCBI Taxonomy" id="568900"/>
    <lineage>
        <taxon>Eukaryota</taxon>
        <taxon>Sar</taxon>
        <taxon>Stramenopiles</taxon>
        <taxon>Ochrophyta</taxon>
        <taxon>Bacillariophyta</taxon>
        <taxon>Bacillariophyceae</taxon>
        <taxon>Bacillariophycidae</taxon>
        <taxon>Naviculales</taxon>
        <taxon>Naviculaceae</taxon>
        <taxon>Seminavis</taxon>
    </lineage>
</organism>
<dbReference type="InterPro" id="IPR000757">
    <property type="entry name" value="Beta-glucanase-like"/>
</dbReference>
<dbReference type="Gene3D" id="2.60.120.200">
    <property type="match status" value="1"/>
</dbReference>
<dbReference type="PROSITE" id="PS51762">
    <property type="entry name" value="GH16_2"/>
    <property type="match status" value="1"/>
</dbReference>
<evidence type="ECO:0000259" key="2">
    <source>
        <dbReference type="PROSITE" id="PS51762"/>
    </source>
</evidence>
<dbReference type="GO" id="GO:0009251">
    <property type="term" value="P:glucan catabolic process"/>
    <property type="evidence" value="ECO:0007669"/>
    <property type="project" value="TreeGrafter"/>
</dbReference>
<feature type="region of interest" description="Disordered" evidence="1">
    <location>
        <begin position="1"/>
        <end position="44"/>
    </location>
</feature>
<reference evidence="3" key="1">
    <citation type="submission" date="2020-06" db="EMBL/GenBank/DDBJ databases">
        <authorList>
            <consortium name="Plant Systems Biology data submission"/>
        </authorList>
    </citation>
    <scope>NUCLEOTIDE SEQUENCE</scope>
    <source>
        <strain evidence="3">D6</strain>
    </source>
</reference>
<evidence type="ECO:0000313" key="4">
    <source>
        <dbReference type="Proteomes" id="UP001153069"/>
    </source>
</evidence>
<dbReference type="AlphaFoldDB" id="A0A9N8HAX2"/>
<feature type="compositionally biased region" description="Basic and acidic residues" evidence="1">
    <location>
        <begin position="80"/>
        <end position="89"/>
    </location>
</feature>
<dbReference type="PANTHER" id="PTHR10963">
    <property type="entry name" value="GLYCOSYL HYDROLASE-RELATED"/>
    <property type="match status" value="1"/>
</dbReference>
<keyword evidence="4" id="KW-1185">Reference proteome</keyword>
<protein>
    <submittedName>
        <fullName evidence="3">Probable endo-1,3(4)-beta-glucanase</fullName>
    </submittedName>
</protein>
<feature type="region of interest" description="Disordered" evidence="1">
    <location>
        <begin position="68"/>
        <end position="110"/>
    </location>
</feature>